<sequence length="71" mass="8329">MDTRWRTHSITLYSGCLLRMNACLLPTVDSDVDNRHFTHYSGYRMSRQAFYSLQWLWAGYARGELATHRSG</sequence>
<name>A0A5J1FCU4_SALET</name>
<dbReference type="EMBL" id="AALIQJ010000013">
    <property type="protein sequence ID" value="EDA0175190.1"/>
    <property type="molecule type" value="Genomic_DNA"/>
</dbReference>
<dbReference type="AlphaFoldDB" id="A0A5J1FCU4"/>
<reference evidence="1" key="1">
    <citation type="submission" date="2019-10" db="EMBL/GenBank/DDBJ databases">
        <authorList>
            <person name="Ashton P.M."/>
            <person name="Dallman T."/>
            <person name="Nair S."/>
            <person name="De Pinna E."/>
            <person name="Peters T."/>
            <person name="Grant K."/>
        </authorList>
    </citation>
    <scope>NUCLEOTIDE SEQUENCE</scope>
    <source>
        <strain evidence="1">810119</strain>
    </source>
</reference>
<proteinExistence type="predicted"/>
<gene>
    <name evidence="1" type="ORF">F9G64_10070</name>
</gene>
<organism evidence="1">
    <name type="scientific">Salmonella enterica subsp. enterica serovar Braenderup</name>
    <dbReference type="NCBI Taxonomy" id="149391"/>
    <lineage>
        <taxon>Bacteria</taxon>
        <taxon>Pseudomonadati</taxon>
        <taxon>Pseudomonadota</taxon>
        <taxon>Gammaproteobacteria</taxon>
        <taxon>Enterobacterales</taxon>
        <taxon>Enterobacteriaceae</taxon>
        <taxon>Salmonella</taxon>
    </lineage>
</organism>
<protein>
    <submittedName>
        <fullName evidence="1">Uncharacterized protein</fullName>
    </submittedName>
</protein>
<comment type="caution">
    <text evidence="1">The sequence shown here is derived from an EMBL/GenBank/DDBJ whole genome shotgun (WGS) entry which is preliminary data.</text>
</comment>
<evidence type="ECO:0000313" key="1">
    <source>
        <dbReference type="EMBL" id="EDA0175190.1"/>
    </source>
</evidence>
<accession>A0A5J1FCU4</accession>